<sequence length="411" mass="45641">MAAKRYFTNKLADSVGAFVEIPKADIKNLCLKYVQYIFGAQTVTPDDADGGLYVGLSGVSYMCYYLSQHPEFAEKKAELLERSECYLQHALTDADAPKNKSSRAAFLLGGCGAYAVAASLNKTLGKEKESRIFLEKYVSLADGCLGLDYLGCGSDELLVGRAGYLSGILFLQKVFESEILPEEKVIKLCSTIVQSGVKYSKKHRSPCPLMYAYYGTEYLGAAHGLSGILQMLLCFPNFLQKHPDAEPLIKDSVDWLLSLQTPSGNFPCAVDEVAKPRPDAHELIHWCHGAPGVVYLMAKAYLRWKEEKYLRSCLACGEVVWNKGLLKKGPGICHGVAGNAYVFLLLYRLTDHHKHLHRALQFANFLTSEEFKQARTPDRPLSLYEGLSGTACFLADLLQPEKAHFPFFDVF</sequence>
<keyword evidence="3" id="KW-0479">Metal-binding</keyword>
<evidence type="ECO:0000256" key="3">
    <source>
        <dbReference type="PIRSR" id="PIRSR607822-1"/>
    </source>
</evidence>
<feature type="binding site" evidence="3">
    <location>
        <position position="333"/>
    </location>
    <ligand>
        <name>Zn(2+)</name>
        <dbReference type="ChEBI" id="CHEBI:29105"/>
    </ligand>
</feature>
<name>A0A4Y2KF79_ARAVE</name>
<organism evidence="4 5">
    <name type="scientific">Araneus ventricosus</name>
    <name type="common">Orbweaver spider</name>
    <name type="synonym">Epeira ventricosa</name>
    <dbReference type="NCBI Taxonomy" id="182803"/>
    <lineage>
        <taxon>Eukaryota</taxon>
        <taxon>Metazoa</taxon>
        <taxon>Ecdysozoa</taxon>
        <taxon>Arthropoda</taxon>
        <taxon>Chelicerata</taxon>
        <taxon>Arachnida</taxon>
        <taxon>Araneae</taxon>
        <taxon>Araneomorphae</taxon>
        <taxon>Entelegynae</taxon>
        <taxon>Araneoidea</taxon>
        <taxon>Araneidae</taxon>
        <taxon>Araneus</taxon>
    </lineage>
</organism>
<dbReference type="PRINTS" id="PR01950">
    <property type="entry name" value="LANCSUPER"/>
</dbReference>
<dbReference type="GO" id="GO:0005975">
    <property type="term" value="P:carbohydrate metabolic process"/>
    <property type="evidence" value="ECO:0007669"/>
    <property type="project" value="InterPro"/>
</dbReference>
<dbReference type="GO" id="GO:0046872">
    <property type="term" value="F:metal ion binding"/>
    <property type="evidence" value="ECO:0007669"/>
    <property type="project" value="UniProtKB-KW"/>
</dbReference>
<dbReference type="PRINTS" id="PR01951">
    <property type="entry name" value="LANCEUKARYTE"/>
</dbReference>
<dbReference type="PANTHER" id="PTHR12736:SF7">
    <property type="entry name" value="LANC-LIKE PROTEIN 3"/>
    <property type="match status" value="1"/>
</dbReference>
<dbReference type="EMBL" id="BGPR01004612">
    <property type="protein sequence ID" value="GBN01374.1"/>
    <property type="molecule type" value="Genomic_DNA"/>
</dbReference>
<dbReference type="InterPro" id="IPR012341">
    <property type="entry name" value="6hp_glycosidase-like_sf"/>
</dbReference>
<dbReference type="InterPro" id="IPR007822">
    <property type="entry name" value="LANC-like"/>
</dbReference>
<dbReference type="OrthoDB" id="10257263at2759"/>
<proteinExistence type="inferred from homology"/>
<dbReference type="InterPro" id="IPR020464">
    <property type="entry name" value="LanC-like_prot_euk"/>
</dbReference>
<dbReference type="AlphaFoldDB" id="A0A4Y2KF79"/>
<dbReference type="SMART" id="SM01260">
    <property type="entry name" value="LANC_like"/>
    <property type="match status" value="1"/>
</dbReference>
<comment type="similarity">
    <text evidence="1">Belongs to the LanC-like protein family.</text>
</comment>
<evidence type="ECO:0000256" key="1">
    <source>
        <dbReference type="ARBA" id="ARBA00007179"/>
    </source>
</evidence>
<protein>
    <recommendedName>
        <fullName evidence="2">LanC-like protein 3 homolog</fullName>
    </recommendedName>
</protein>
<accession>A0A4Y2KF79</accession>
<dbReference type="SUPFAM" id="SSF158745">
    <property type="entry name" value="LanC-like"/>
    <property type="match status" value="1"/>
</dbReference>
<evidence type="ECO:0000256" key="2">
    <source>
        <dbReference type="ARBA" id="ARBA00069999"/>
    </source>
</evidence>
<dbReference type="GO" id="GO:0031179">
    <property type="term" value="P:peptide modification"/>
    <property type="evidence" value="ECO:0007669"/>
    <property type="project" value="InterPro"/>
</dbReference>
<keyword evidence="3" id="KW-0862">Zinc</keyword>
<comment type="caution">
    <text evidence="4">The sequence shown here is derived from an EMBL/GenBank/DDBJ whole genome shotgun (WGS) entry which is preliminary data.</text>
</comment>
<reference evidence="4 5" key="1">
    <citation type="journal article" date="2019" name="Sci. Rep.">
        <title>Orb-weaving spider Araneus ventricosus genome elucidates the spidroin gene catalogue.</title>
        <authorList>
            <person name="Kono N."/>
            <person name="Nakamura H."/>
            <person name="Ohtoshi R."/>
            <person name="Moran D.A.P."/>
            <person name="Shinohara A."/>
            <person name="Yoshida Y."/>
            <person name="Fujiwara M."/>
            <person name="Mori M."/>
            <person name="Tomita M."/>
            <person name="Arakawa K."/>
        </authorList>
    </citation>
    <scope>NUCLEOTIDE SEQUENCE [LARGE SCALE GENOMIC DNA]</scope>
</reference>
<evidence type="ECO:0000313" key="5">
    <source>
        <dbReference type="Proteomes" id="UP000499080"/>
    </source>
</evidence>
<feature type="binding site" evidence="3">
    <location>
        <position position="287"/>
    </location>
    <ligand>
        <name>Zn(2+)</name>
        <dbReference type="ChEBI" id="CHEBI:29105"/>
    </ligand>
</feature>
<dbReference type="Proteomes" id="UP000499080">
    <property type="component" value="Unassembled WGS sequence"/>
</dbReference>
<feature type="binding site" evidence="3">
    <location>
        <position position="334"/>
    </location>
    <ligand>
        <name>Zn(2+)</name>
        <dbReference type="ChEBI" id="CHEBI:29105"/>
    </ligand>
</feature>
<keyword evidence="5" id="KW-1185">Reference proteome</keyword>
<evidence type="ECO:0000313" key="4">
    <source>
        <dbReference type="EMBL" id="GBN01374.1"/>
    </source>
</evidence>
<gene>
    <name evidence="4" type="primary">CG2061</name>
    <name evidence="4" type="ORF">AVEN_117288_1</name>
</gene>
<dbReference type="FunFam" id="1.50.10.10:FF:000012">
    <property type="entry name" value="LanC-like protein 3"/>
    <property type="match status" value="1"/>
</dbReference>
<dbReference type="Gene3D" id="1.50.10.10">
    <property type="match status" value="1"/>
</dbReference>
<dbReference type="CDD" id="cd04794">
    <property type="entry name" value="euk_LANCL"/>
    <property type="match status" value="1"/>
</dbReference>
<dbReference type="PANTHER" id="PTHR12736">
    <property type="entry name" value="LANC-LIKE PROTEIN"/>
    <property type="match status" value="1"/>
</dbReference>
<dbReference type="Pfam" id="PF05147">
    <property type="entry name" value="LANC_like"/>
    <property type="match status" value="1"/>
</dbReference>
<dbReference type="GO" id="GO:0005886">
    <property type="term" value="C:plasma membrane"/>
    <property type="evidence" value="ECO:0007669"/>
    <property type="project" value="TreeGrafter"/>
</dbReference>